<keyword evidence="5 8" id="KW-0489">Methyltransferase</keyword>
<proteinExistence type="inferred from homology"/>
<keyword evidence="8" id="KW-0698">rRNA processing</keyword>
<comment type="similarity">
    <text evidence="2 8">Belongs to the methyltransferase superfamily. RsmD family.</text>
</comment>
<evidence type="ECO:0000313" key="9">
    <source>
        <dbReference type="EMBL" id="MCP8351736.1"/>
    </source>
</evidence>
<dbReference type="PIRSF" id="PIRSF004553">
    <property type="entry name" value="CHP00095"/>
    <property type="match status" value="1"/>
</dbReference>
<dbReference type="Proteomes" id="UP001320768">
    <property type="component" value="Unassembled WGS sequence"/>
</dbReference>
<keyword evidence="10" id="KW-1185">Reference proteome</keyword>
<dbReference type="EMBL" id="JAKUDN010000001">
    <property type="protein sequence ID" value="MCP8351736.1"/>
    <property type="molecule type" value="Genomic_DNA"/>
</dbReference>
<evidence type="ECO:0000313" key="10">
    <source>
        <dbReference type="Proteomes" id="UP001320768"/>
    </source>
</evidence>
<evidence type="ECO:0000256" key="4">
    <source>
        <dbReference type="ARBA" id="ARBA00013682"/>
    </source>
</evidence>
<accession>A0ABT1L464</accession>
<dbReference type="SUPFAM" id="SSF53335">
    <property type="entry name" value="S-adenosyl-L-methionine-dependent methyltransferases"/>
    <property type="match status" value="1"/>
</dbReference>
<dbReference type="PANTHER" id="PTHR43542">
    <property type="entry name" value="METHYLTRANSFERASE"/>
    <property type="match status" value="1"/>
</dbReference>
<evidence type="ECO:0000256" key="2">
    <source>
        <dbReference type="ARBA" id="ARBA00005269"/>
    </source>
</evidence>
<reference evidence="9 10" key="1">
    <citation type="journal article" date="2022" name="Nat. Microbiol.">
        <title>The microbiome of a bacterivorous marine choanoflagellate contains a resource-demanding obligate bacterial associate.</title>
        <authorList>
            <person name="Needham D.M."/>
            <person name="Poirier C."/>
            <person name="Bachy C."/>
            <person name="George E.E."/>
            <person name="Wilken S."/>
            <person name="Yung C.C.M."/>
            <person name="Limardo A.J."/>
            <person name="Morando M."/>
            <person name="Sudek L."/>
            <person name="Malmstrom R.R."/>
            <person name="Keeling P.J."/>
            <person name="Santoro A.E."/>
            <person name="Worden A.Z."/>
        </authorList>
    </citation>
    <scope>NUCLEOTIDE SEQUENCE [LARGE SCALE GENOMIC DNA]</scope>
    <source>
        <strain evidence="9 10">Comchoano-2</strain>
    </source>
</reference>
<dbReference type="Pfam" id="PF03602">
    <property type="entry name" value="Cons_hypoth95"/>
    <property type="match status" value="1"/>
</dbReference>
<evidence type="ECO:0000256" key="3">
    <source>
        <dbReference type="ARBA" id="ARBA00012141"/>
    </source>
</evidence>
<keyword evidence="8" id="KW-0949">S-adenosyl-L-methionine</keyword>
<dbReference type="Gene3D" id="3.40.50.150">
    <property type="entry name" value="Vaccinia Virus protein VP39"/>
    <property type="match status" value="1"/>
</dbReference>
<dbReference type="InterPro" id="IPR029063">
    <property type="entry name" value="SAM-dependent_MTases_sf"/>
</dbReference>
<comment type="catalytic activity">
    <reaction evidence="7 8">
        <text>guanosine(966) in 16S rRNA + S-adenosyl-L-methionine = N(2)-methylguanosine(966) in 16S rRNA + S-adenosyl-L-homocysteine + H(+)</text>
        <dbReference type="Rhea" id="RHEA:23548"/>
        <dbReference type="Rhea" id="RHEA-COMP:10211"/>
        <dbReference type="Rhea" id="RHEA-COMP:10212"/>
        <dbReference type="ChEBI" id="CHEBI:15378"/>
        <dbReference type="ChEBI" id="CHEBI:57856"/>
        <dbReference type="ChEBI" id="CHEBI:59789"/>
        <dbReference type="ChEBI" id="CHEBI:74269"/>
        <dbReference type="ChEBI" id="CHEBI:74481"/>
        <dbReference type="EC" id="2.1.1.171"/>
    </reaction>
</comment>
<dbReference type="NCBIfam" id="TIGR00095">
    <property type="entry name" value="16S rRNA (guanine(966)-N(2))-methyltransferase RsmD"/>
    <property type="match status" value="1"/>
</dbReference>
<dbReference type="EC" id="2.1.1.171" evidence="3 8"/>
<evidence type="ECO:0000256" key="7">
    <source>
        <dbReference type="ARBA" id="ARBA00048326"/>
    </source>
</evidence>
<dbReference type="PROSITE" id="PS00092">
    <property type="entry name" value="N6_MTASE"/>
    <property type="match status" value="1"/>
</dbReference>
<dbReference type="GO" id="GO:0052913">
    <property type="term" value="F:16S rRNA (guanine(966)-N(2))-methyltransferase activity"/>
    <property type="evidence" value="ECO:0007669"/>
    <property type="project" value="UniProtKB-EC"/>
</dbReference>
<evidence type="ECO:0000256" key="5">
    <source>
        <dbReference type="ARBA" id="ARBA00022603"/>
    </source>
</evidence>
<evidence type="ECO:0000256" key="1">
    <source>
        <dbReference type="ARBA" id="ARBA00002649"/>
    </source>
</evidence>
<evidence type="ECO:0000256" key="6">
    <source>
        <dbReference type="ARBA" id="ARBA00022679"/>
    </source>
</evidence>
<name>A0ABT1L464_9GAMM</name>
<gene>
    <name evidence="9" type="primary">rsmD</name>
    <name evidence="9" type="ORF">MKS91_00295</name>
</gene>
<keyword evidence="6 8" id="KW-0808">Transferase</keyword>
<sequence>MGSVRIQSGQYRNRQVAFLDDVGIRPTGSRVRKILFDWLRMNLDGKKCLDLFSGSGILAFEAVSEGAKSILCIEQNQLSCQYINKAASKLGDVNIRVMCHSIPCDIDETFDVCFMDPPFGDEALRQQSIQWLINRQVLAVGGLLYIESGTMLEDIEGFSQIKCKRVGQVWMHLYKREL</sequence>
<dbReference type="RefSeq" id="WP_258568851.1">
    <property type="nucleotide sequence ID" value="NZ_JAKUDN010000001.1"/>
</dbReference>
<dbReference type="InterPro" id="IPR004398">
    <property type="entry name" value="RNA_MeTrfase_RsmD"/>
</dbReference>
<organism evidence="9 10">
    <name type="scientific">Candidatus Synchoanobacter obligatus</name>
    <dbReference type="NCBI Taxonomy" id="2919597"/>
    <lineage>
        <taxon>Bacteria</taxon>
        <taxon>Pseudomonadati</taxon>
        <taxon>Pseudomonadota</taxon>
        <taxon>Gammaproteobacteria</taxon>
        <taxon>Candidatus Comchoanobacterales</taxon>
        <taxon>Candidatus Comchoanobacteraceae</taxon>
        <taxon>Candidatus Synchoanobacter</taxon>
    </lineage>
</organism>
<comment type="function">
    <text evidence="1 8">Specifically methylates the guanine in position 966 of 16S rRNA in the assembled 30S particle.</text>
</comment>
<dbReference type="PANTHER" id="PTHR43542:SF1">
    <property type="entry name" value="METHYLTRANSFERASE"/>
    <property type="match status" value="1"/>
</dbReference>
<comment type="caution">
    <text evidence="9">The sequence shown here is derived from an EMBL/GenBank/DDBJ whole genome shotgun (WGS) entry which is preliminary data.</text>
</comment>
<evidence type="ECO:0000256" key="8">
    <source>
        <dbReference type="PIRNR" id="PIRNR004553"/>
    </source>
</evidence>
<dbReference type="InterPro" id="IPR002052">
    <property type="entry name" value="DNA_methylase_N6_adenine_CS"/>
</dbReference>
<protein>
    <recommendedName>
        <fullName evidence="4 8">Ribosomal RNA small subunit methyltransferase D</fullName>
        <ecNumber evidence="3 8">2.1.1.171</ecNumber>
    </recommendedName>
</protein>
<dbReference type="CDD" id="cd02440">
    <property type="entry name" value="AdoMet_MTases"/>
    <property type="match status" value="1"/>
</dbReference>